<proteinExistence type="predicted"/>
<evidence type="ECO:0000259" key="4">
    <source>
        <dbReference type="Pfam" id="PF09727"/>
    </source>
</evidence>
<feature type="coiled-coil region" evidence="2">
    <location>
        <begin position="245"/>
        <end position="272"/>
    </location>
</feature>
<feature type="compositionally biased region" description="Low complexity" evidence="3">
    <location>
        <begin position="419"/>
        <end position="428"/>
    </location>
</feature>
<dbReference type="EMBL" id="JH431978">
    <property type="status" value="NOT_ANNOTATED_CDS"/>
    <property type="molecule type" value="Genomic_DNA"/>
</dbReference>
<dbReference type="InterPro" id="IPR019131">
    <property type="entry name" value="Cortactin-binding_p2_N"/>
</dbReference>
<name>T1J9P2_STRMM</name>
<dbReference type="PANTHER" id="PTHR23166:SF5">
    <property type="entry name" value="CTTNBP2 N-TERMINAL-LIKE PROTEIN"/>
    <property type="match status" value="1"/>
</dbReference>
<feature type="coiled-coil region" evidence="2">
    <location>
        <begin position="330"/>
        <end position="357"/>
    </location>
</feature>
<evidence type="ECO:0000313" key="5">
    <source>
        <dbReference type="EnsemblMetazoa" id="SMAR010439-PA"/>
    </source>
</evidence>
<accession>T1J9P2</accession>
<feature type="region of interest" description="Disordered" evidence="3">
    <location>
        <begin position="478"/>
        <end position="511"/>
    </location>
</feature>
<dbReference type="PhylomeDB" id="T1J9P2"/>
<feature type="domain" description="Cortactin-binding protein-2 N-terminal" evidence="4">
    <location>
        <begin position="35"/>
        <end position="180"/>
    </location>
</feature>
<dbReference type="Proteomes" id="UP000014500">
    <property type="component" value="Unassembled WGS sequence"/>
</dbReference>
<sequence>MAIKSTTATKSGAASRLESMDKLSSSTLKRNPKMELSKADLLKLLSYLEGELQAREIVIATLKAEKVKQLLQQVKLGGYSMDNPINALQRDAFAACSPGFDELAVQTIYSNQLLALETLIDVQRCSHFQMKEELVKIEQRFAKVLHKLDEERCKNAQDSTQDDDVTYLLEKERGRLKHEVILYSLGKNGMPEKPSLNRFPKPDIWSILRHVVKIESVPYKLNRTVKIESCRKNQITAKTYTLRNIEIEQQHKNNLEKEMKILSSILEQERSKQKQIVLLLLSERKRIIIKLLEERQHCIELEKVLQVEKGRLAYMGDGLEEESQKSLQMEAELEHQLALFKEERNQLKDAIAAESEKSAKLENFNHSLILEVATLKHKTFPEPTEQNTSSGTRVLISPFQVSTAKQTVPSIPPIKPTQASKSNSASLASSTSPCQILQEYAGGQQVFCTRYTSILHNPVSPGLSVTSKPVLRLVHGIASRPSAQNGSSEKSNTVTEPEPEKPSINNVDAHSTSLSSKILSFGGRAPIAKSTVTGHVQPPQPPKKPVAVVRSTPPPVPPNKPVLMGQVRQKSHIGLRPSDGNEADKAGTSDRSQVAGK</sequence>
<protein>
    <recommendedName>
        <fullName evidence="4">Cortactin-binding protein-2 N-terminal domain-containing protein</fullName>
    </recommendedName>
</protein>
<evidence type="ECO:0000256" key="1">
    <source>
        <dbReference type="ARBA" id="ARBA00023054"/>
    </source>
</evidence>
<feature type="region of interest" description="Disordered" evidence="3">
    <location>
        <begin position="406"/>
        <end position="428"/>
    </location>
</feature>
<keyword evidence="6" id="KW-1185">Reference proteome</keyword>
<feature type="compositionally biased region" description="Polar residues" evidence="3">
    <location>
        <begin position="1"/>
        <end position="12"/>
    </location>
</feature>
<keyword evidence="1 2" id="KW-0175">Coiled coil</keyword>
<feature type="region of interest" description="Disordered" evidence="3">
    <location>
        <begin position="1"/>
        <end position="28"/>
    </location>
</feature>
<dbReference type="EnsemblMetazoa" id="SMAR010439-RA">
    <property type="protein sequence ID" value="SMAR010439-PA"/>
    <property type="gene ID" value="SMAR010439"/>
</dbReference>
<organism evidence="5 6">
    <name type="scientific">Strigamia maritima</name>
    <name type="common">European centipede</name>
    <name type="synonym">Geophilus maritimus</name>
    <dbReference type="NCBI Taxonomy" id="126957"/>
    <lineage>
        <taxon>Eukaryota</taxon>
        <taxon>Metazoa</taxon>
        <taxon>Ecdysozoa</taxon>
        <taxon>Arthropoda</taxon>
        <taxon>Myriapoda</taxon>
        <taxon>Chilopoda</taxon>
        <taxon>Pleurostigmophora</taxon>
        <taxon>Geophilomorpha</taxon>
        <taxon>Linotaeniidae</taxon>
        <taxon>Strigamia</taxon>
    </lineage>
</organism>
<dbReference type="HOGENOM" id="CLU_019330_0_0_1"/>
<dbReference type="PANTHER" id="PTHR23166">
    <property type="entry name" value="FILAMIN/GPBP-INTERACTING PROTEIN"/>
    <property type="match status" value="1"/>
</dbReference>
<reference evidence="5" key="2">
    <citation type="submission" date="2015-02" db="UniProtKB">
        <authorList>
            <consortium name="EnsemblMetazoa"/>
        </authorList>
    </citation>
    <scope>IDENTIFICATION</scope>
</reference>
<evidence type="ECO:0000313" key="6">
    <source>
        <dbReference type="Proteomes" id="UP000014500"/>
    </source>
</evidence>
<feature type="region of interest" description="Disordered" evidence="3">
    <location>
        <begin position="531"/>
        <end position="597"/>
    </location>
</feature>
<evidence type="ECO:0000256" key="2">
    <source>
        <dbReference type="SAM" id="Coils"/>
    </source>
</evidence>
<dbReference type="STRING" id="126957.T1J9P2"/>
<evidence type="ECO:0000256" key="3">
    <source>
        <dbReference type="SAM" id="MobiDB-lite"/>
    </source>
</evidence>
<dbReference type="Pfam" id="PF09727">
    <property type="entry name" value="CortBP2"/>
    <property type="match status" value="1"/>
</dbReference>
<reference evidence="6" key="1">
    <citation type="submission" date="2011-05" db="EMBL/GenBank/DDBJ databases">
        <authorList>
            <person name="Richards S.R."/>
            <person name="Qu J."/>
            <person name="Jiang H."/>
            <person name="Jhangiani S.N."/>
            <person name="Agravi P."/>
            <person name="Goodspeed R."/>
            <person name="Gross S."/>
            <person name="Mandapat C."/>
            <person name="Jackson L."/>
            <person name="Mathew T."/>
            <person name="Pu L."/>
            <person name="Thornton R."/>
            <person name="Saada N."/>
            <person name="Wilczek-Boney K.B."/>
            <person name="Lee S."/>
            <person name="Kovar C."/>
            <person name="Wu Y."/>
            <person name="Scherer S.E."/>
            <person name="Worley K.C."/>
            <person name="Muzny D.M."/>
            <person name="Gibbs R."/>
        </authorList>
    </citation>
    <scope>NUCLEOTIDE SEQUENCE</scope>
    <source>
        <strain evidence="6">Brora</strain>
    </source>
</reference>
<dbReference type="InterPro" id="IPR050719">
    <property type="entry name" value="Cortactin-Actin_Reg"/>
</dbReference>
<feature type="compositionally biased region" description="Polar residues" evidence="3">
    <location>
        <begin position="481"/>
        <end position="495"/>
    </location>
</feature>
<dbReference type="eggNOG" id="KOG1103">
    <property type="taxonomic scope" value="Eukaryota"/>
</dbReference>
<dbReference type="AlphaFoldDB" id="T1J9P2"/>